<evidence type="ECO:0000313" key="1">
    <source>
        <dbReference type="EMBL" id="KAF7834982.1"/>
    </source>
</evidence>
<gene>
    <name evidence="1" type="ORF">G2W53_009841</name>
</gene>
<name>A0A834WYP0_9FABA</name>
<sequence>MVLMLRLESTWHGKSVDHVLTYFGRQIAVGSQNPSRITRQKTCCASESNTSESSWHGRSVDHDLTYSGRQIAVGSKKPSRITRQKTCCASESNTLVRVVFTNGSGFDAPIGVVLAWEEHGSCLNIFRTRNRGRIPETFTNYEAKDLLRNESNTSVRIVFANESGFDAPIGVVLAWEERGSCINIFRTTNRGRLSETLTNYEAKDLFRKVVLMLRLESTWHGRSVNHVLTYSGRQIAVGSLKPSRITRQKTCYASEPNTSVRVVFANGSGFDTPIGVVLAWEELGSCLNIFRTTNRSRISKTFTNYEAEDLLRKHGRSVHHVLTYSGRKIAVGSQKPSRFTRQKTCCASESNASVRVVLANRNGFDAPIGVVLAWEDRGSCINIFWTTNRSRISETFTNYDAKDLLRKQKTFCASESNTSVRVVFANGSGFDALIGVVLAWDEHGSCLNIFRTTNRGRISETFLNYEAKDLLRKRVKHVETLTYSERITRQKTFCASESNTSVRVVFANRSGLMLRLESSWHGRSVDHVLTYSGLQIAVGSHKPSRIRRQKTYCASESNTSSGFDAPIGVVLAWEERGSCLNIFRTTNHGRISETLMNYEAKDLLRNLDHVLTYFGRKIAVGSQKLSRITREKTCCASKSNTLVRVVFANRSGFDSPIGVVLACKERGSCLKIFWTTNRGRISETFMNYEAIDLLHDKLRSDLRNLHELRGKRLVAQVSQTRQFALYSRTGVVLMLRLESSWHGRSVDHVSTYSGRHFAIGSQKPSRITRQKTCCASESNASVRVVLANRSGFDAPIGVVLAWEERGSCLNIFRTTNRDRISETFTNYEAKDLLRKSVDHVLTYSGRQIAVESQKPSRITRQKTCCASVSNTSVRVVFANRSGFDAPIGVVLAWEERGSCLNIFRMTNRVRISETFTNYKAKDLLRKSQKPSRIMRQKTCCVSELNTSIVVVFVNGSGFDALIGVVLAWEERGSCLNIFRRTNRGRICETFTNYEAKDLLRKNLHELQGKSLVAHVSQTRQFAMYSRTGVVLMLRLESSWHGRSVDHVSTYSGRQIEKPSRITRQKTCYTSESNTSVRVVFANRSGFDAPIGVVLAWEERGSCLNIFRMTNRGRISEIFTNYEAKDLLRK</sequence>
<keyword evidence="2" id="KW-1185">Reference proteome</keyword>
<evidence type="ECO:0000313" key="2">
    <source>
        <dbReference type="Proteomes" id="UP000634136"/>
    </source>
</evidence>
<dbReference type="AlphaFoldDB" id="A0A834WYP0"/>
<organism evidence="1 2">
    <name type="scientific">Senna tora</name>
    <dbReference type="NCBI Taxonomy" id="362788"/>
    <lineage>
        <taxon>Eukaryota</taxon>
        <taxon>Viridiplantae</taxon>
        <taxon>Streptophyta</taxon>
        <taxon>Embryophyta</taxon>
        <taxon>Tracheophyta</taxon>
        <taxon>Spermatophyta</taxon>
        <taxon>Magnoliopsida</taxon>
        <taxon>eudicotyledons</taxon>
        <taxon>Gunneridae</taxon>
        <taxon>Pentapetalae</taxon>
        <taxon>rosids</taxon>
        <taxon>fabids</taxon>
        <taxon>Fabales</taxon>
        <taxon>Fabaceae</taxon>
        <taxon>Caesalpinioideae</taxon>
        <taxon>Cassia clade</taxon>
        <taxon>Senna</taxon>
    </lineage>
</organism>
<comment type="caution">
    <text evidence="1">The sequence shown here is derived from an EMBL/GenBank/DDBJ whole genome shotgun (WGS) entry which is preliminary data.</text>
</comment>
<reference evidence="1" key="1">
    <citation type="submission" date="2020-09" db="EMBL/GenBank/DDBJ databases">
        <title>Genome-Enabled Discovery of Anthraquinone Biosynthesis in Senna tora.</title>
        <authorList>
            <person name="Kang S.-H."/>
            <person name="Pandey R.P."/>
            <person name="Lee C.-M."/>
            <person name="Sim J.-S."/>
            <person name="Jeong J.-T."/>
            <person name="Choi B.-S."/>
            <person name="Jung M."/>
            <person name="Ginzburg D."/>
            <person name="Zhao K."/>
            <person name="Won S.Y."/>
            <person name="Oh T.-J."/>
            <person name="Yu Y."/>
            <person name="Kim N.-H."/>
            <person name="Lee O.R."/>
            <person name="Lee T.-H."/>
            <person name="Bashyal P."/>
            <person name="Kim T.-S."/>
            <person name="Lee W.-H."/>
            <person name="Kawkins C."/>
            <person name="Kim C.-K."/>
            <person name="Kim J.S."/>
            <person name="Ahn B.O."/>
            <person name="Rhee S.Y."/>
            <person name="Sohng J.K."/>
        </authorList>
    </citation>
    <scope>NUCLEOTIDE SEQUENCE</scope>
    <source>
        <tissue evidence="1">Leaf</tissue>
    </source>
</reference>
<dbReference type="Proteomes" id="UP000634136">
    <property type="component" value="Unassembled WGS sequence"/>
</dbReference>
<dbReference type="OrthoDB" id="9829887at2759"/>
<accession>A0A834WYP0</accession>
<proteinExistence type="predicted"/>
<dbReference type="EMBL" id="JAAIUW010000004">
    <property type="protein sequence ID" value="KAF7834982.1"/>
    <property type="molecule type" value="Genomic_DNA"/>
</dbReference>
<protein>
    <submittedName>
        <fullName evidence="1">Uncharacterized protein</fullName>
    </submittedName>
</protein>